<dbReference type="AlphaFoldDB" id="A0A9P3CLQ1"/>
<feature type="domain" description="Tail specific protease" evidence="3">
    <location>
        <begin position="355"/>
        <end position="421"/>
    </location>
</feature>
<dbReference type="EMBL" id="BOLY01000005">
    <property type="protein sequence ID" value="GIZ45109.1"/>
    <property type="molecule type" value="Genomic_DNA"/>
</dbReference>
<name>A0A9P3CLQ1_9PEZI</name>
<dbReference type="InterPro" id="IPR052766">
    <property type="entry name" value="S41A_metabolite_peptidase"/>
</dbReference>
<proteinExistence type="predicted"/>
<dbReference type="SUPFAM" id="SSF52096">
    <property type="entry name" value="ClpP/crotonase"/>
    <property type="match status" value="1"/>
</dbReference>
<dbReference type="InterPro" id="IPR056186">
    <property type="entry name" value="PDZ_CPAF-rel"/>
</dbReference>
<dbReference type="Pfam" id="PF03572">
    <property type="entry name" value="Peptidase_S41"/>
    <property type="match status" value="1"/>
</dbReference>
<keyword evidence="6" id="KW-1185">Reference proteome</keyword>
<dbReference type="Gene3D" id="3.90.226.10">
    <property type="entry name" value="2-enoyl-CoA Hydratase, Chain A, domain 1"/>
    <property type="match status" value="1"/>
</dbReference>
<dbReference type="GeneID" id="68293867"/>
<evidence type="ECO:0000259" key="3">
    <source>
        <dbReference type="Pfam" id="PF03572"/>
    </source>
</evidence>
<evidence type="ECO:0000256" key="1">
    <source>
        <dbReference type="SAM" id="MobiDB-lite"/>
    </source>
</evidence>
<protein>
    <recommendedName>
        <fullName evidence="7">Tail specific protease domain-containing protein</fullName>
    </recommendedName>
</protein>
<evidence type="ECO:0000313" key="5">
    <source>
        <dbReference type="EMBL" id="GIZ45109.1"/>
    </source>
</evidence>
<dbReference type="OrthoDB" id="27214at2759"/>
<evidence type="ECO:0008006" key="7">
    <source>
        <dbReference type="Google" id="ProtNLM"/>
    </source>
</evidence>
<comment type="caution">
    <text evidence="5">The sequence shown here is derived from an EMBL/GenBank/DDBJ whole genome shotgun (WGS) entry which is preliminary data.</text>
</comment>
<dbReference type="InterPro" id="IPR005151">
    <property type="entry name" value="Tail-specific_protease"/>
</dbReference>
<dbReference type="Proteomes" id="UP000825890">
    <property type="component" value="Unassembled WGS sequence"/>
</dbReference>
<evidence type="ECO:0000259" key="4">
    <source>
        <dbReference type="Pfam" id="PF23658"/>
    </source>
</evidence>
<feature type="domain" description="CPAF-like PDZ" evidence="4">
    <location>
        <begin position="149"/>
        <end position="277"/>
    </location>
</feature>
<dbReference type="InterPro" id="IPR029045">
    <property type="entry name" value="ClpP/crotonase-like_dom_sf"/>
</dbReference>
<dbReference type="GO" id="GO:0008236">
    <property type="term" value="F:serine-type peptidase activity"/>
    <property type="evidence" value="ECO:0007669"/>
    <property type="project" value="InterPro"/>
</dbReference>
<dbReference type="Pfam" id="PF23658">
    <property type="entry name" value="PDZ_CPAF_rel"/>
    <property type="match status" value="1"/>
</dbReference>
<reference evidence="5 6" key="1">
    <citation type="submission" date="2021-01" db="EMBL/GenBank/DDBJ databases">
        <title>Cercospora kikuchii MAFF 305040 whole genome shotgun sequence.</title>
        <authorList>
            <person name="Kashiwa T."/>
            <person name="Suzuki T."/>
        </authorList>
    </citation>
    <scope>NUCLEOTIDE SEQUENCE [LARGE SCALE GENOMIC DNA]</scope>
    <source>
        <strain evidence="5 6">MAFF 305040</strain>
    </source>
</reference>
<feature type="region of interest" description="Disordered" evidence="1">
    <location>
        <begin position="294"/>
        <end position="313"/>
    </location>
</feature>
<dbReference type="PANTHER" id="PTHR37049">
    <property type="entry name" value="PEPTIDASE S41 FAMILY PROTEIN"/>
    <property type="match status" value="1"/>
</dbReference>
<evidence type="ECO:0000256" key="2">
    <source>
        <dbReference type="SAM" id="SignalP"/>
    </source>
</evidence>
<evidence type="ECO:0000313" key="6">
    <source>
        <dbReference type="Proteomes" id="UP000825890"/>
    </source>
</evidence>
<accession>A0A9P3CLQ1</accession>
<organism evidence="5 6">
    <name type="scientific">Cercospora kikuchii</name>
    <dbReference type="NCBI Taxonomy" id="84275"/>
    <lineage>
        <taxon>Eukaryota</taxon>
        <taxon>Fungi</taxon>
        <taxon>Dikarya</taxon>
        <taxon>Ascomycota</taxon>
        <taxon>Pezizomycotina</taxon>
        <taxon>Dothideomycetes</taxon>
        <taxon>Dothideomycetidae</taxon>
        <taxon>Mycosphaerellales</taxon>
        <taxon>Mycosphaerellaceae</taxon>
        <taxon>Cercospora</taxon>
    </lineage>
</organism>
<feature type="signal peptide" evidence="2">
    <location>
        <begin position="1"/>
        <end position="21"/>
    </location>
</feature>
<dbReference type="GO" id="GO:0006508">
    <property type="term" value="P:proteolysis"/>
    <property type="evidence" value="ECO:0007669"/>
    <property type="project" value="InterPro"/>
</dbReference>
<feature type="chain" id="PRO_5040438986" description="Tail specific protease domain-containing protein" evidence="2">
    <location>
        <begin position="22"/>
        <end position="764"/>
    </location>
</feature>
<feature type="compositionally biased region" description="Low complexity" evidence="1">
    <location>
        <begin position="295"/>
        <end position="313"/>
    </location>
</feature>
<sequence length="764" mass="81688">MKTAHYVDVVLLGLAATCTHAQNTTTIEPCAQVAQVFDAATSKLIRVDPDIALACLRSVPLHVTEGLMQLEGLKSLMEFQSNLAYLKEPPPGWYYPAVDMLGEIDGVASRLQENRYESEYDFQLDIYKLVASARDAHLVYTPDIINVFSFQRAGSLISVSNDGLGIPSLYLYREVAAVVRNGTTMATRIVSINGENAQKWLERYAEVNGQNHDPDVDYNAVFPNSVTNGYGAASGKGASAGVFTGSSFHQGNATTLTFENGTTIEVPTYAVVQANFTGVTDGASFYEKFCTGSQESSTGSSAPSDASESATPTYTQAPFSAVPTQANLPTVSGFPDALVMASDYSVAGYLTADGLAVLSIPTFNVDDDAVPDFQSTVRKLLATAQAQRSTHLIIDVRGNGGGSTFLAYDVFKQIFPKQTPTGTLNFRAHPLVNDLGTIFSSYFQNTTTADPPQATVDFESPLNVANNLKDQTTRYPTWSSFYGPIKTHNDTFTNLMQYNITNPPLASYSITSYGPLSNITTQPVFSPSQILLLSDGSCGSACALFSELLKSQASEPIKSLVFGGRSQPGPMQGVGNTKGAEIRPFNRLKFYFEDAVSQLGTPEQSQALLAKYPNFNASVGQVLLRASWSSGAPQLNFRNNIRVGDDDNDDEEGRTPLQFIYEAADCRLFYTAEQIFNQSAVWAAAKEAIWGAGDCVERSKDEPSAGLLVGKDALVPFGGGEAKAKEQGSDGASVSTGAADGLVYSGRGLMVGVASAVGAALMLL</sequence>
<gene>
    <name evidence="5" type="ORF">CKM354_000829200</name>
</gene>
<dbReference type="RefSeq" id="XP_044659596.1">
    <property type="nucleotide sequence ID" value="XM_044803661.1"/>
</dbReference>
<keyword evidence="2" id="KW-0732">Signal</keyword>
<dbReference type="PANTHER" id="PTHR37049:SF4">
    <property type="entry name" value="RHODANESE DOMAIN-CONTAINING PROTEIN"/>
    <property type="match status" value="1"/>
</dbReference>